<evidence type="ECO:0000256" key="3">
    <source>
        <dbReference type="ARBA" id="ARBA00022475"/>
    </source>
</evidence>
<feature type="transmembrane region" description="Helical" evidence="7">
    <location>
        <begin position="114"/>
        <end position="139"/>
    </location>
</feature>
<dbReference type="InterPro" id="IPR000515">
    <property type="entry name" value="MetI-like"/>
</dbReference>
<dbReference type="GeneID" id="96297369"/>
<dbReference type="PROSITE" id="PS50928">
    <property type="entry name" value="ABC_TM1"/>
    <property type="match status" value="1"/>
</dbReference>
<evidence type="ECO:0000313" key="10">
    <source>
        <dbReference type="Proteomes" id="UP000199111"/>
    </source>
</evidence>
<keyword evidence="10" id="KW-1185">Reference proteome</keyword>
<dbReference type="CDD" id="cd06261">
    <property type="entry name" value="TM_PBP2"/>
    <property type="match status" value="1"/>
</dbReference>
<sequence>MSTTVQEGAAAGAAAPPVRGRSPGRIACERLRRDPAALFGLAIVVLFVLMALAAPLLTRLNGWEPETFDKTAIDQALGGVPKGDFGGIGAEHWLGVEPGNGRDVFSRIVYGARVSLLIAVASTAVTVLAGTAVGLVAGYFGGKVDTVLSRIMDLVMSFPSLIFMLALLSIAPDANRVLLLVLIMSMFSWPYVGRIVRGQTLSVKHREFVDAARVNGAMGPHILLKEILPNLAAPILVYTTLAIPANIGTEAALSFLGVGVRPPTPSWGQMIDNGLLWYQVVPTYFMIPGVCLFLTVLAFTLLGDALRDALDPKGPGR</sequence>
<evidence type="ECO:0000256" key="5">
    <source>
        <dbReference type="ARBA" id="ARBA00022989"/>
    </source>
</evidence>
<keyword evidence="2 7" id="KW-0813">Transport</keyword>
<evidence type="ECO:0000256" key="7">
    <source>
        <dbReference type="RuleBase" id="RU363032"/>
    </source>
</evidence>
<protein>
    <submittedName>
        <fullName evidence="9">Peptide/nickel transport system permease protein</fullName>
    </submittedName>
</protein>
<evidence type="ECO:0000256" key="2">
    <source>
        <dbReference type="ARBA" id="ARBA00022448"/>
    </source>
</evidence>
<accession>A0A1I3JZT4</accession>
<dbReference type="PANTHER" id="PTHR43386">
    <property type="entry name" value="OLIGOPEPTIDE TRANSPORT SYSTEM PERMEASE PROTEIN APPC"/>
    <property type="match status" value="1"/>
</dbReference>
<dbReference type="PANTHER" id="PTHR43386:SF1">
    <property type="entry name" value="D,D-DIPEPTIDE TRANSPORT SYSTEM PERMEASE PROTEIN DDPC-RELATED"/>
    <property type="match status" value="1"/>
</dbReference>
<feature type="domain" description="ABC transmembrane type-1" evidence="8">
    <location>
        <begin position="112"/>
        <end position="303"/>
    </location>
</feature>
<dbReference type="Pfam" id="PF00528">
    <property type="entry name" value="BPD_transp_1"/>
    <property type="match status" value="1"/>
</dbReference>
<dbReference type="InterPro" id="IPR035906">
    <property type="entry name" value="MetI-like_sf"/>
</dbReference>
<dbReference type="AlphaFoldDB" id="A0A1I3JZT4"/>
<keyword evidence="6 7" id="KW-0472">Membrane</keyword>
<evidence type="ECO:0000313" key="9">
    <source>
        <dbReference type="EMBL" id="SFI65570.1"/>
    </source>
</evidence>
<dbReference type="GO" id="GO:0005886">
    <property type="term" value="C:plasma membrane"/>
    <property type="evidence" value="ECO:0007669"/>
    <property type="project" value="UniProtKB-SubCell"/>
</dbReference>
<keyword evidence="4 7" id="KW-0812">Transmembrane</keyword>
<dbReference type="InterPro" id="IPR025966">
    <property type="entry name" value="OppC_N"/>
</dbReference>
<dbReference type="EMBL" id="FOQY01000004">
    <property type="protein sequence ID" value="SFI65570.1"/>
    <property type="molecule type" value="Genomic_DNA"/>
</dbReference>
<gene>
    <name evidence="9" type="ORF">SAMN05216275_104187</name>
</gene>
<proteinExistence type="inferred from homology"/>
<feature type="transmembrane region" description="Helical" evidence="7">
    <location>
        <begin position="151"/>
        <end position="171"/>
    </location>
</feature>
<dbReference type="Pfam" id="PF12911">
    <property type="entry name" value="OppC_N"/>
    <property type="match status" value="1"/>
</dbReference>
<reference evidence="10" key="1">
    <citation type="submission" date="2016-10" db="EMBL/GenBank/DDBJ databases">
        <authorList>
            <person name="Varghese N."/>
            <person name="Submissions S."/>
        </authorList>
    </citation>
    <scope>NUCLEOTIDE SEQUENCE [LARGE SCALE GENOMIC DNA]</scope>
    <source>
        <strain evidence="10">CGMCC 4.2126</strain>
    </source>
</reference>
<dbReference type="InterPro" id="IPR050366">
    <property type="entry name" value="BP-dependent_transpt_permease"/>
</dbReference>
<comment type="subcellular location">
    <subcellularLocation>
        <location evidence="1 7">Cell membrane</location>
        <topology evidence="1 7">Multi-pass membrane protein</topology>
    </subcellularLocation>
</comment>
<keyword evidence="5 7" id="KW-1133">Transmembrane helix</keyword>
<feature type="transmembrane region" description="Helical" evidence="7">
    <location>
        <begin position="177"/>
        <end position="196"/>
    </location>
</feature>
<dbReference type="GO" id="GO:0055085">
    <property type="term" value="P:transmembrane transport"/>
    <property type="evidence" value="ECO:0007669"/>
    <property type="project" value="InterPro"/>
</dbReference>
<evidence type="ECO:0000256" key="4">
    <source>
        <dbReference type="ARBA" id="ARBA00022692"/>
    </source>
</evidence>
<evidence type="ECO:0000259" key="8">
    <source>
        <dbReference type="PROSITE" id="PS50928"/>
    </source>
</evidence>
<evidence type="ECO:0000256" key="6">
    <source>
        <dbReference type="ARBA" id="ARBA00023136"/>
    </source>
</evidence>
<comment type="similarity">
    <text evidence="7">Belongs to the binding-protein-dependent transport system permease family.</text>
</comment>
<dbReference type="SUPFAM" id="SSF161098">
    <property type="entry name" value="MetI-like"/>
    <property type="match status" value="1"/>
</dbReference>
<feature type="transmembrane region" description="Helical" evidence="7">
    <location>
        <begin position="36"/>
        <end position="57"/>
    </location>
</feature>
<name>A0A1I3JZT4_9ACTN</name>
<keyword evidence="3" id="KW-1003">Cell membrane</keyword>
<dbReference type="RefSeq" id="WP_093886316.1">
    <property type="nucleotide sequence ID" value="NZ_FOQY01000004.1"/>
</dbReference>
<evidence type="ECO:0000256" key="1">
    <source>
        <dbReference type="ARBA" id="ARBA00004651"/>
    </source>
</evidence>
<dbReference type="Proteomes" id="UP000199111">
    <property type="component" value="Unassembled WGS sequence"/>
</dbReference>
<feature type="transmembrane region" description="Helical" evidence="7">
    <location>
        <begin position="276"/>
        <end position="303"/>
    </location>
</feature>
<dbReference type="Gene3D" id="1.10.3720.10">
    <property type="entry name" value="MetI-like"/>
    <property type="match status" value="1"/>
</dbReference>
<organism evidence="9 10">
    <name type="scientific">Streptosporangium canum</name>
    <dbReference type="NCBI Taxonomy" id="324952"/>
    <lineage>
        <taxon>Bacteria</taxon>
        <taxon>Bacillati</taxon>
        <taxon>Actinomycetota</taxon>
        <taxon>Actinomycetes</taxon>
        <taxon>Streptosporangiales</taxon>
        <taxon>Streptosporangiaceae</taxon>
        <taxon>Streptosporangium</taxon>
    </lineage>
</organism>